<name>A0A182S1V6_ANOFN</name>
<dbReference type="AlphaFoldDB" id="A0A182S1V6"/>
<reference evidence="1" key="1">
    <citation type="submission" date="2020-05" db="UniProtKB">
        <authorList>
            <consortium name="EnsemblMetazoa"/>
        </authorList>
    </citation>
    <scope>IDENTIFICATION</scope>
    <source>
        <strain evidence="1">FUMOZ</strain>
    </source>
</reference>
<dbReference type="VEuPathDB" id="VectorBase:AFUN014443"/>
<protein>
    <submittedName>
        <fullName evidence="1">Uncharacterized protein</fullName>
    </submittedName>
</protein>
<organism evidence="1">
    <name type="scientific">Anopheles funestus</name>
    <name type="common">African malaria mosquito</name>
    <dbReference type="NCBI Taxonomy" id="62324"/>
    <lineage>
        <taxon>Eukaryota</taxon>
        <taxon>Metazoa</taxon>
        <taxon>Ecdysozoa</taxon>
        <taxon>Arthropoda</taxon>
        <taxon>Hexapoda</taxon>
        <taxon>Insecta</taxon>
        <taxon>Pterygota</taxon>
        <taxon>Neoptera</taxon>
        <taxon>Endopterygota</taxon>
        <taxon>Diptera</taxon>
        <taxon>Nematocera</taxon>
        <taxon>Culicoidea</taxon>
        <taxon>Culicidae</taxon>
        <taxon>Anophelinae</taxon>
        <taxon>Anopheles</taxon>
    </lineage>
</organism>
<evidence type="ECO:0000313" key="1">
    <source>
        <dbReference type="EnsemblMetazoa" id="AFUN014443-PA"/>
    </source>
</evidence>
<sequence length="88" mass="9942">MYNIISEGVLCYDRILPVSYHPIVRLKIVTCHQFPAFDGCALQSAAPFSRVAAVTSNHHAWTWLLWLCVLHTETVRLLLLLLLAVLVV</sequence>
<accession>A0A182S1V6</accession>
<dbReference type="EnsemblMetazoa" id="AFUN014443-RA">
    <property type="protein sequence ID" value="AFUN014443-PA"/>
    <property type="gene ID" value="AFUN014443"/>
</dbReference>
<proteinExistence type="predicted"/>